<dbReference type="PRINTS" id="PR00081">
    <property type="entry name" value="GDHRDH"/>
</dbReference>
<reference evidence="4" key="2">
    <citation type="journal article" date="2023" name="IMA Fungus">
        <title>Comparative genomic study of the Penicillium genus elucidates a diverse pangenome and 15 lateral gene transfer events.</title>
        <authorList>
            <person name="Petersen C."/>
            <person name="Sorensen T."/>
            <person name="Nielsen M.R."/>
            <person name="Sondergaard T.E."/>
            <person name="Sorensen J.L."/>
            <person name="Fitzpatrick D.A."/>
            <person name="Frisvad J.C."/>
            <person name="Nielsen K.L."/>
        </authorList>
    </citation>
    <scope>NUCLEOTIDE SEQUENCE</scope>
    <source>
        <strain evidence="4">IBT 29495</strain>
    </source>
</reference>
<dbReference type="InterPro" id="IPR020904">
    <property type="entry name" value="Sc_DH/Rdtase_CS"/>
</dbReference>
<dbReference type="Gene3D" id="3.40.50.720">
    <property type="entry name" value="NAD(P)-binding Rossmann-like Domain"/>
    <property type="match status" value="1"/>
</dbReference>
<accession>A0A9W9Y6Z7</accession>
<dbReference type="PROSITE" id="PS00061">
    <property type="entry name" value="ADH_SHORT"/>
    <property type="match status" value="1"/>
</dbReference>
<name>A0A9W9Y6Z7_9EURO</name>
<organism evidence="4 5">
    <name type="scientific">Penicillium fimorum</name>
    <dbReference type="NCBI Taxonomy" id="1882269"/>
    <lineage>
        <taxon>Eukaryota</taxon>
        <taxon>Fungi</taxon>
        <taxon>Dikarya</taxon>
        <taxon>Ascomycota</taxon>
        <taxon>Pezizomycotina</taxon>
        <taxon>Eurotiomycetes</taxon>
        <taxon>Eurotiomycetidae</taxon>
        <taxon>Eurotiales</taxon>
        <taxon>Aspergillaceae</taxon>
        <taxon>Penicillium</taxon>
    </lineage>
</organism>
<evidence type="ECO:0000256" key="2">
    <source>
        <dbReference type="ARBA" id="ARBA00022857"/>
    </source>
</evidence>
<dbReference type="PANTHER" id="PTHR43180">
    <property type="entry name" value="3-OXOACYL-(ACYL-CARRIER-PROTEIN) REDUCTASE (AFU_ORTHOLOGUE AFUA_6G11210)"/>
    <property type="match status" value="1"/>
</dbReference>
<evidence type="ECO:0000313" key="4">
    <source>
        <dbReference type="EMBL" id="KAJ5520432.1"/>
    </source>
</evidence>
<dbReference type="InterPro" id="IPR036291">
    <property type="entry name" value="NAD(P)-bd_dom_sf"/>
</dbReference>
<keyword evidence="5" id="KW-1185">Reference proteome</keyword>
<evidence type="ECO:0000313" key="5">
    <source>
        <dbReference type="Proteomes" id="UP001149954"/>
    </source>
</evidence>
<dbReference type="AlphaFoldDB" id="A0A9W9Y6Z7"/>
<dbReference type="Proteomes" id="UP001149954">
    <property type="component" value="Unassembled WGS sequence"/>
</dbReference>
<dbReference type="Pfam" id="PF00106">
    <property type="entry name" value="adh_short"/>
    <property type="match status" value="2"/>
</dbReference>
<dbReference type="InterPro" id="IPR002347">
    <property type="entry name" value="SDR_fam"/>
</dbReference>
<dbReference type="EMBL" id="JAPWDS010000001">
    <property type="protein sequence ID" value="KAJ5520432.1"/>
    <property type="molecule type" value="Genomic_DNA"/>
</dbReference>
<dbReference type="SUPFAM" id="SSF51735">
    <property type="entry name" value="NAD(P)-binding Rossmann-fold domains"/>
    <property type="match status" value="1"/>
</dbReference>
<protein>
    <submittedName>
        <fullName evidence="4">Uncharacterized protein</fullName>
    </submittedName>
</protein>
<dbReference type="OrthoDB" id="37659at2759"/>
<keyword evidence="2" id="KW-0521">NADP</keyword>
<evidence type="ECO:0000256" key="3">
    <source>
        <dbReference type="ARBA" id="ARBA00023002"/>
    </source>
</evidence>
<comment type="caution">
    <text evidence="4">The sequence shown here is derived from an EMBL/GenBank/DDBJ whole genome shotgun (WGS) entry which is preliminary data.</text>
</comment>
<comment type="similarity">
    <text evidence="1">Belongs to the short-chain dehydrogenases/reductases (SDR) family.</text>
</comment>
<sequence>MTTIPRPTTDSLHKAVADKVAVVSGAARGIGFATAGLLARSGAKTVLVDLSEGILKQACSTIGLQTTYRVCDVSSWNQQAKMFQWVQEKYGSIDILVCNAAVNPEIAPQRVSDPERKVQMNEQVYYNYLADQRTSTEGNAPLEKPSTQLFDINVNSVVYGLKLGVHYMKKNGGRIVVTGSAGSYLPIPSQPLYAASKHAVLGLVRSTSCMPEVVASGVTISLVAPWLTLTSMVEGLKEATNPDTLKSSPEDVAWAIAFAAAGSKEQSHGKGFWIQGSTITEVESSYWEVTERLMSPENRF</sequence>
<reference evidence="4" key="1">
    <citation type="submission" date="2022-12" db="EMBL/GenBank/DDBJ databases">
        <authorList>
            <person name="Petersen C."/>
        </authorList>
    </citation>
    <scope>NUCLEOTIDE SEQUENCE</scope>
    <source>
        <strain evidence="4">IBT 29495</strain>
    </source>
</reference>
<gene>
    <name evidence="4" type="ORF">N7463_000885</name>
</gene>
<proteinExistence type="inferred from homology"/>
<dbReference type="PANTHER" id="PTHR43180:SF33">
    <property type="entry name" value="15-HYDROXYPROSTAGLANDIN DEHYDROGENASE [NAD(+)]-LIKE"/>
    <property type="match status" value="1"/>
</dbReference>
<dbReference type="GO" id="GO:0016491">
    <property type="term" value="F:oxidoreductase activity"/>
    <property type="evidence" value="ECO:0007669"/>
    <property type="project" value="UniProtKB-KW"/>
</dbReference>
<keyword evidence="3" id="KW-0560">Oxidoreductase</keyword>
<evidence type="ECO:0000256" key="1">
    <source>
        <dbReference type="ARBA" id="ARBA00006484"/>
    </source>
</evidence>